<proteinExistence type="predicted"/>
<evidence type="ECO:0000313" key="1">
    <source>
        <dbReference type="EMBL" id="ARF12539.1"/>
    </source>
</evidence>
<organism evidence="1">
    <name type="scientific">Klosneuvirus KNV1</name>
    <dbReference type="NCBI Taxonomy" id="1977640"/>
    <lineage>
        <taxon>Viruses</taxon>
        <taxon>Varidnaviria</taxon>
        <taxon>Bamfordvirae</taxon>
        <taxon>Nucleocytoviricota</taxon>
        <taxon>Megaviricetes</taxon>
        <taxon>Imitervirales</taxon>
        <taxon>Mimiviridae</taxon>
        <taxon>Klosneuvirinae</taxon>
        <taxon>Klosneuvirus</taxon>
    </lineage>
</organism>
<reference evidence="1" key="1">
    <citation type="journal article" date="2017" name="Science">
        <title>Giant viruses with an expanded complement of translation system components.</title>
        <authorList>
            <person name="Schulz F."/>
            <person name="Yutin N."/>
            <person name="Ivanova N.N."/>
            <person name="Ortega D.R."/>
            <person name="Lee T.K."/>
            <person name="Vierheilig J."/>
            <person name="Daims H."/>
            <person name="Horn M."/>
            <person name="Wagner M."/>
            <person name="Jensen G.J."/>
            <person name="Kyrpides N.C."/>
            <person name="Koonin E.V."/>
            <person name="Woyke T."/>
        </authorList>
    </citation>
    <scope>NUCLEOTIDE SEQUENCE</scope>
    <source>
        <strain evidence="1">KNV1</strain>
    </source>
</reference>
<protein>
    <submittedName>
        <fullName evidence="1">Uncharacterized protein</fullName>
    </submittedName>
</protein>
<dbReference type="EMBL" id="KY684113">
    <property type="protein sequence ID" value="ARF12539.1"/>
    <property type="molecule type" value="Genomic_DNA"/>
</dbReference>
<sequence>MEQNYEINLKYVESMLQHLYHNLEQDKVDDNIEMAKTVFAMIFDSDILYQNHNKTSFNTKFELVLSMFYENCPNDFQEFIDKMNNFHSDMISFDSIKVTDVKVY</sequence>
<gene>
    <name evidence="1" type="ORF">Klosneuvirus_6_101</name>
</gene>
<accession>A0A1V0SLB5</accession>
<name>A0A1V0SLB5_9VIRU</name>